<protein>
    <submittedName>
        <fullName evidence="1">Uncharacterized protein</fullName>
    </submittedName>
</protein>
<name>A0A4U2Z6A5_9BACI</name>
<sequence>MHKGRHNRDYDSFISLKLDEIEALNANNDVKRMHLNDIIENIGDDLQKKRKDVRHERIHY</sequence>
<evidence type="ECO:0000313" key="1">
    <source>
        <dbReference type="EMBL" id="TKI69464.1"/>
    </source>
</evidence>
<dbReference type="EMBL" id="SZPU01000028">
    <property type="protein sequence ID" value="TKI69464.1"/>
    <property type="molecule type" value="Genomic_DNA"/>
</dbReference>
<gene>
    <name evidence="1" type="ORF">FC756_09085</name>
</gene>
<dbReference type="AlphaFoldDB" id="A0A4U2Z6A5"/>
<organism evidence="1 2">
    <name type="scientific">Lysinibacillus mangiferihumi</name>
    <dbReference type="NCBI Taxonomy" id="1130819"/>
    <lineage>
        <taxon>Bacteria</taxon>
        <taxon>Bacillati</taxon>
        <taxon>Bacillota</taxon>
        <taxon>Bacilli</taxon>
        <taxon>Bacillales</taxon>
        <taxon>Bacillaceae</taxon>
        <taxon>Lysinibacillus</taxon>
    </lineage>
</organism>
<proteinExistence type="predicted"/>
<reference evidence="1 2" key="1">
    <citation type="submission" date="2019-04" db="EMBL/GenBank/DDBJ databases">
        <title>Lysinibacillus genome sequencing.</title>
        <authorList>
            <person name="Dunlap C."/>
        </authorList>
    </citation>
    <scope>NUCLEOTIDE SEQUENCE [LARGE SCALE GENOMIC DNA]</scope>
    <source>
        <strain evidence="1 2">CCTCC AB 2010389</strain>
    </source>
</reference>
<keyword evidence="2" id="KW-1185">Reference proteome</keyword>
<accession>A0A4U2Z6A5</accession>
<dbReference type="Proteomes" id="UP000308744">
    <property type="component" value="Unassembled WGS sequence"/>
</dbReference>
<comment type="caution">
    <text evidence="1">The sequence shown here is derived from an EMBL/GenBank/DDBJ whole genome shotgun (WGS) entry which is preliminary data.</text>
</comment>
<evidence type="ECO:0000313" key="2">
    <source>
        <dbReference type="Proteomes" id="UP000308744"/>
    </source>
</evidence>